<accession>A0ABY7B7R1</accession>
<name>A0ABY7B7R1_9PSEU</name>
<gene>
    <name evidence="3" type="ORF">ORV05_05415</name>
</gene>
<feature type="region of interest" description="Disordered" evidence="1">
    <location>
        <begin position="54"/>
        <end position="89"/>
    </location>
</feature>
<evidence type="ECO:0000313" key="4">
    <source>
        <dbReference type="Proteomes" id="UP001163203"/>
    </source>
</evidence>
<protein>
    <recommendedName>
        <fullName evidence="5">ABC transporter permease</fullName>
    </recommendedName>
</protein>
<keyword evidence="2" id="KW-0812">Transmembrane</keyword>
<dbReference type="RefSeq" id="WP_268757350.1">
    <property type="nucleotide sequence ID" value="NZ_CP113836.1"/>
</dbReference>
<dbReference type="Proteomes" id="UP001163203">
    <property type="component" value="Chromosome"/>
</dbReference>
<dbReference type="EMBL" id="CP113836">
    <property type="protein sequence ID" value="WAL67228.1"/>
    <property type="molecule type" value="Genomic_DNA"/>
</dbReference>
<keyword evidence="2" id="KW-1133">Transmembrane helix</keyword>
<evidence type="ECO:0008006" key="5">
    <source>
        <dbReference type="Google" id="ProtNLM"/>
    </source>
</evidence>
<organism evidence="3 4">
    <name type="scientific">Amycolatopsis cynarae</name>
    <dbReference type="NCBI Taxonomy" id="2995223"/>
    <lineage>
        <taxon>Bacteria</taxon>
        <taxon>Bacillati</taxon>
        <taxon>Actinomycetota</taxon>
        <taxon>Actinomycetes</taxon>
        <taxon>Pseudonocardiales</taxon>
        <taxon>Pseudonocardiaceae</taxon>
        <taxon>Amycolatopsis</taxon>
    </lineage>
</organism>
<evidence type="ECO:0000256" key="1">
    <source>
        <dbReference type="SAM" id="MobiDB-lite"/>
    </source>
</evidence>
<keyword evidence="2" id="KW-0472">Membrane</keyword>
<feature type="transmembrane region" description="Helical" evidence="2">
    <location>
        <begin position="243"/>
        <end position="265"/>
    </location>
</feature>
<evidence type="ECO:0000256" key="2">
    <source>
        <dbReference type="SAM" id="Phobius"/>
    </source>
</evidence>
<reference evidence="3" key="1">
    <citation type="submission" date="2022-11" db="EMBL/GenBank/DDBJ databases">
        <authorList>
            <person name="Mo P."/>
        </authorList>
    </citation>
    <scope>NUCLEOTIDE SEQUENCE</scope>
    <source>
        <strain evidence="3">HUAS 11-8</strain>
    </source>
</reference>
<keyword evidence="4" id="KW-1185">Reference proteome</keyword>
<proteinExistence type="predicted"/>
<feature type="transmembrane region" description="Helical" evidence="2">
    <location>
        <begin position="209"/>
        <end position="231"/>
    </location>
</feature>
<feature type="transmembrane region" description="Helical" evidence="2">
    <location>
        <begin position="134"/>
        <end position="153"/>
    </location>
</feature>
<evidence type="ECO:0000313" key="3">
    <source>
        <dbReference type="EMBL" id="WAL67228.1"/>
    </source>
</evidence>
<sequence length="282" mass="29483">MSTPMLELDDIIERVHAVIKEAEAAGEQPPGRPTLMRLTGLSEYQVRRAQEVLSKGLEDDESPAVASEPPAVSSGSPAESDNVPDTDEMPVFAEPVPMPVEAAGDGLEVLEIQPGPAGDPVLQPVSSGRQPRPWPLLIIGLAAAVAVWSGWVGLGRLCGFGMITPLPGIVDKFQLNTSIVLPLSVEAYGAYALRCWLGSATLSPRTVRFAKISSVSSLAIGAGAQVAYHLMAAANMAAAPWQITMLVACVPVAVLGLASALAKLVTADRQRISSSTSEEVQS</sequence>